<reference evidence="2 3" key="1">
    <citation type="submission" date="2018-08" db="EMBL/GenBank/DDBJ databases">
        <authorList>
            <person name="Laetsch R D."/>
            <person name="Stevens L."/>
            <person name="Kumar S."/>
            <person name="Blaxter L. M."/>
        </authorList>
    </citation>
    <scope>NUCLEOTIDE SEQUENCE [LARGE SCALE GENOMIC DNA]</scope>
</reference>
<evidence type="ECO:0000256" key="1">
    <source>
        <dbReference type="SAM" id="MobiDB-lite"/>
    </source>
</evidence>
<dbReference type="OrthoDB" id="5828183at2759"/>
<feature type="region of interest" description="Disordered" evidence="1">
    <location>
        <begin position="350"/>
        <end position="382"/>
    </location>
</feature>
<dbReference type="Proteomes" id="UP000277928">
    <property type="component" value="Unassembled WGS sequence"/>
</dbReference>
<organism evidence="2 3">
    <name type="scientific">Litomosoides sigmodontis</name>
    <name type="common">Filarial nematode worm</name>
    <dbReference type="NCBI Taxonomy" id="42156"/>
    <lineage>
        <taxon>Eukaryota</taxon>
        <taxon>Metazoa</taxon>
        <taxon>Ecdysozoa</taxon>
        <taxon>Nematoda</taxon>
        <taxon>Chromadorea</taxon>
        <taxon>Rhabditida</taxon>
        <taxon>Spirurina</taxon>
        <taxon>Spiruromorpha</taxon>
        <taxon>Filarioidea</taxon>
        <taxon>Onchocercidae</taxon>
        <taxon>Litomosoides</taxon>
    </lineage>
</organism>
<feature type="compositionally biased region" description="Basic and acidic residues" evidence="1">
    <location>
        <begin position="372"/>
        <end position="382"/>
    </location>
</feature>
<keyword evidence="3" id="KW-1185">Reference proteome</keyword>
<dbReference type="AlphaFoldDB" id="A0A3P6TWM4"/>
<proteinExistence type="predicted"/>
<accession>A0A3P6TWM4</accession>
<gene>
    <name evidence="2" type="ORF">NLS_LOCUS7315</name>
</gene>
<feature type="region of interest" description="Disordered" evidence="1">
    <location>
        <begin position="318"/>
        <end position="338"/>
    </location>
</feature>
<evidence type="ECO:0000313" key="2">
    <source>
        <dbReference type="EMBL" id="VDK85835.1"/>
    </source>
</evidence>
<evidence type="ECO:0000313" key="3">
    <source>
        <dbReference type="Proteomes" id="UP000277928"/>
    </source>
</evidence>
<protein>
    <submittedName>
        <fullName evidence="2">Uncharacterized protein</fullName>
    </submittedName>
</protein>
<dbReference type="EMBL" id="UYRX01000737">
    <property type="protein sequence ID" value="VDK85835.1"/>
    <property type="molecule type" value="Genomic_DNA"/>
</dbReference>
<feature type="compositionally biased region" description="Basic and acidic residues" evidence="1">
    <location>
        <begin position="1"/>
        <end position="24"/>
    </location>
</feature>
<dbReference type="OMA" id="SCCVSHR"/>
<name>A0A3P6TWM4_LITSI</name>
<sequence length="382" mass="42955">MRIRLSHENSMERPRDDVSEKNKELSTANSQAEVKLNDLRCDSPVSCCVSHRSSVSMDSGCVSLSSDVSGHSPISSNTNRKCLLENQCKKCNQNATVAGAGTNENNQLVATAIESTTALHCHRKKCCTNWPRPKSMCFICPDQSNAAIVDSLSFSQITPPPIHRKFFTVERSGSAQSRRPYFAKSCADVHSPIILQKKPSSTCFPVIRPPVLNAKPIALSLSSKIPTSPYMRLRDPQKPLQNSRVMSHPDGQSIFRASRIFVDRSPRILQCRKQRLNTEWCDSDEESPRLLRAQPAVVLSRQENFLWDIEQQQSCAHSNESSPCELRKVHPTESGNSQSNVTFLEYHQQLDGCESSQSSETIAPDRPRRRKMEKDWKESEDL</sequence>
<feature type="region of interest" description="Disordered" evidence="1">
    <location>
        <begin position="1"/>
        <end position="29"/>
    </location>
</feature>